<evidence type="ECO:0000313" key="2">
    <source>
        <dbReference type="Proteomes" id="UP000005239"/>
    </source>
</evidence>
<protein>
    <submittedName>
        <fullName evidence="1">Flp-11</fullName>
    </submittedName>
</protein>
<dbReference type="SUPFAM" id="SSF53335">
    <property type="entry name" value="S-adenosyl-L-methionine-dependent methyltransferases"/>
    <property type="match status" value="1"/>
</dbReference>
<dbReference type="InterPro" id="IPR029063">
    <property type="entry name" value="SAM-dependent_MTases_sf"/>
</dbReference>
<reference evidence="2" key="1">
    <citation type="journal article" date="2008" name="Nat. Genet.">
        <title>The Pristionchus pacificus genome provides a unique perspective on nematode lifestyle and parasitism.</title>
        <authorList>
            <person name="Dieterich C."/>
            <person name="Clifton S.W."/>
            <person name="Schuster L.N."/>
            <person name="Chinwalla A."/>
            <person name="Delehaunty K."/>
            <person name="Dinkelacker I."/>
            <person name="Fulton L."/>
            <person name="Fulton R."/>
            <person name="Godfrey J."/>
            <person name="Minx P."/>
            <person name="Mitreva M."/>
            <person name="Roeseler W."/>
            <person name="Tian H."/>
            <person name="Witte H."/>
            <person name="Yang S.P."/>
            <person name="Wilson R.K."/>
            <person name="Sommer R.J."/>
        </authorList>
    </citation>
    <scope>NUCLEOTIDE SEQUENCE [LARGE SCALE GENOMIC DNA]</scope>
    <source>
        <strain evidence="2">PS312</strain>
    </source>
</reference>
<accession>A0A8R1Y6P3</accession>
<dbReference type="AlphaFoldDB" id="A0A2A6BDK3"/>
<dbReference type="OrthoDB" id="5847731at2759"/>
<proteinExistence type="predicted"/>
<sequence>AWNRGNEHPNGILSIVCAPDGPLQSSLPTTQSLSLFSPFSIMNSSLLFTLLIGVAIVVSQQYDDEEIGFEKRAMRNALVRFGRSSGGMRNALVRFGKRSDPEMESANYQDKRNGAPQPFVRFGRSGQTDHMHDILSTLARVQSASSVFDGQKKDAGTCSGTKKTCGDAVASKAASKKAKAPLDVSVMWKKPEPPTKGHYYDEEKYDGRVAQAVLKKLEEKKYRVLEEKCSQLTGVCYEVADRVWRNPEGFEQNKWEMIRQIQLKGQVDYHFGRSLLIKPTELNWKTYDTKKWVINKYAVLDKEIQSLIGGITGSKAIPRNETDANGKEYQILLVGLGAPIIPNFMEQYHWMDMIVVEKDPIWNYFAGKWFNMRKHPNLRVLHADPISFMAFIVAQRHEIDAVIINTCKDYVDPRPCPADVYLERGTIEVIKNVVKEHSGMAGVNARSMESKHPIEVANAYQDSFPMCFDYPADHKQLTFERYKAAICYNREHPPFWHQSEKQYSTDSFHEFFFYI</sequence>
<dbReference type="Gene3D" id="3.40.50.150">
    <property type="entry name" value="Vaccinia Virus protein VP39"/>
    <property type="match status" value="1"/>
</dbReference>
<accession>A0A2A6BDK3</accession>
<gene>
    <name evidence="1" type="primary">WBGene00097092</name>
</gene>
<name>A0A2A6BDK3_PRIPA</name>
<dbReference type="EnsemblMetazoa" id="PPA07538.1">
    <property type="protein sequence ID" value="PPA07538.1"/>
    <property type="gene ID" value="WBGene00097092"/>
</dbReference>
<evidence type="ECO:0000313" key="1">
    <source>
        <dbReference type="EnsemblMetazoa" id="PPA07538.1"/>
    </source>
</evidence>
<keyword evidence="2" id="KW-1185">Reference proteome</keyword>
<dbReference type="Proteomes" id="UP000005239">
    <property type="component" value="Unassembled WGS sequence"/>
</dbReference>
<reference evidence="1" key="2">
    <citation type="submission" date="2022-06" db="UniProtKB">
        <authorList>
            <consortium name="EnsemblMetazoa"/>
        </authorList>
    </citation>
    <scope>IDENTIFICATION</scope>
    <source>
        <strain evidence="1">PS312</strain>
    </source>
</reference>
<organism evidence="1 2">
    <name type="scientific">Pristionchus pacificus</name>
    <name type="common">Parasitic nematode worm</name>
    <dbReference type="NCBI Taxonomy" id="54126"/>
    <lineage>
        <taxon>Eukaryota</taxon>
        <taxon>Metazoa</taxon>
        <taxon>Ecdysozoa</taxon>
        <taxon>Nematoda</taxon>
        <taxon>Chromadorea</taxon>
        <taxon>Rhabditida</taxon>
        <taxon>Rhabditina</taxon>
        <taxon>Diplogasteromorpha</taxon>
        <taxon>Diplogasteroidea</taxon>
        <taxon>Neodiplogasteridae</taxon>
        <taxon>Pristionchus</taxon>
    </lineage>
</organism>